<proteinExistence type="predicted"/>
<sequence length="340" mass="35821">MPITHKPVLIIGGSGVVGSQAAHTLRRLQPQLPIAIGGRDLAKAEAVAAKVGGAHGVAVNLERADLGLAESDKYSAVAIFLKDETLNSMRFAQKRGLPYISVSSGTFEQGPEVSRFVHHPGDAPILMASHWLAGAAIFPVLHFAKAYRALETIHIGVLLDKEDMGGPAASADYERITGVAPAALTLRDGNFTWVSGAEAEGRFTSVDGTPVAAQAYSPFDIMGLAAATDASAIRLDFALGESASRRRGEPFSTEIVIELRGLSEDGAPRRSRHEIVHPAGQAPLTALGVALGVERLLGLAGGSPVAPGLYLPEVIIEPDYFVERLLEFGARIESPEELVS</sequence>
<name>A0A2A4HIJ2_9GAMM</name>
<keyword evidence="2" id="KW-1185">Reference proteome</keyword>
<accession>A0A2A4HIJ2</accession>
<reference evidence="2" key="1">
    <citation type="submission" date="2017-09" db="EMBL/GenBank/DDBJ databases">
        <authorList>
            <person name="Cho G.-S."/>
            <person name="Oguntoyinbo F.A."/>
            <person name="Cnockaert M."/>
            <person name="Kabisch J."/>
            <person name="Neve H."/>
            <person name="Bockelmann W."/>
            <person name="Wenning M."/>
            <person name="Franz C.M."/>
            <person name="Vandamme P."/>
        </authorList>
    </citation>
    <scope>NUCLEOTIDE SEQUENCE [LARGE SCALE GENOMIC DNA]</scope>
    <source>
        <strain evidence="2">MBT G8648</strain>
    </source>
</reference>
<dbReference type="Gene3D" id="3.40.50.720">
    <property type="entry name" value="NAD(P)-binding Rossmann-like Domain"/>
    <property type="match status" value="1"/>
</dbReference>
<protein>
    <submittedName>
        <fullName evidence="1">Saccharopine dehydrogenase</fullName>
    </submittedName>
</protein>
<dbReference type="InterPro" id="IPR036291">
    <property type="entry name" value="NAD(P)-bd_dom_sf"/>
</dbReference>
<dbReference type="AlphaFoldDB" id="A0A2A4HIJ2"/>
<dbReference type="Proteomes" id="UP000218677">
    <property type="component" value="Unassembled WGS sequence"/>
</dbReference>
<dbReference type="SUPFAM" id="SSF51735">
    <property type="entry name" value="NAD(P)-binding Rossmann-fold domains"/>
    <property type="match status" value="1"/>
</dbReference>
<organism evidence="1 2">
    <name type="scientific">Vreelandella nigrificans</name>
    <dbReference type="NCBI Taxonomy" id="2042704"/>
    <lineage>
        <taxon>Bacteria</taxon>
        <taxon>Pseudomonadati</taxon>
        <taxon>Pseudomonadota</taxon>
        <taxon>Gammaproteobacteria</taxon>
        <taxon>Oceanospirillales</taxon>
        <taxon>Halomonadaceae</taxon>
        <taxon>Vreelandella</taxon>
    </lineage>
</organism>
<dbReference type="RefSeq" id="WP_096654640.1">
    <property type="nucleotide sequence ID" value="NZ_NWUX01000027.1"/>
</dbReference>
<dbReference type="EMBL" id="NWUX01000027">
    <property type="protein sequence ID" value="PCF93903.1"/>
    <property type="molecule type" value="Genomic_DNA"/>
</dbReference>
<comment type="caution">
    <text evidence="1">The sequence shown here is derived from an EMBL/GenBank/DDBJ whole genome shotgun (WGS) entry which is preliminary data.</text>
</comment>
<evidence type="ECO:0000313" key="1">
    <source>
        <dbReference type="EMBL" id="PCF93903.1"/>
    </source>
</evidence>
<dbReference type="OrthoDB" id="3518805at2"/>
<gene>
    <name evidence="1" type="ORF">CPA45_20010</name>
</gene>
<evidence type="ECO:0000313" key="2">
    <source>
        <dbReference type="Proteomes" id="UP000218677"/>
    </source>
</evidence>